<comment type="caution">
    <text evidence="14">The sequence shown here is derived from an EMBL/GenBank/DDBJ whole genome shotgun (WGS) entry which is preliminary data.</text>
</comment>
<evidence type="ECO:0000256" key="10">
    <source>
        <dbReference type="PIRSR" id="PIRSR611284-1"/>
    </source>
</evidence>
<dbReference type="InterPro" id="IPR057326">
    <property type="entry name" value="KR_dom"/>
</dbReference>
<dbReference type="PANTHER" id="PTHR42760:SF40">
    <property type="entry name" value="3-OXOACYL-[ACYL-CARRIER-PROTEIN] REDUCTASE, CHLOROPLASTIC"/>
    <property type="match status" value="1"/>
</dbReference>
<keyword evidence="8 12" id="KW-0443">Lipid metabolism</keyword>
<dbReference type="GO" id="GO:0030497">
    <property type="term" value="P:fatty acid elongation"/>
    <property type="evidence" value="ECO:0007669"/>
    <property type="project" value="TreeGrafter"/>
</dbReference>
<dbReference type="NCBIfam" id="NF004198">
    <property type="entry name" value="PRK05653.1-3"/>
    <property type="match status" value="1"/>
</dbReference>
<feature type="active site" description="Proton acceptor" evidence="10">
    <location>
        <position position="160"/>
    </location>
</feature>
<dbReference type="Proteomes" id="UP000183085">
    <property type="component" value="Unassembled WGS sequence"/>
</dbReference>
<comment type="subunit">
    <text evidence="12">Homotetramer.</text>
</comment>
<comment type="pathway">
    <text evidence="1 12">Lipid metabolism; fatty acid biosynthesis.</text>
</comment>
<name>A0A1J5EAT4_9BACT</name>
<feature type="binding site" evidence="11">
    <location>
        <position position="193"/>
    </location>
    <ligand>
        <name>NADP(+)</name>
        <dbReference type="ChEBI" id="CHEBI:58349"/>
    </ligand>
</feature>
<reference evidence="14 15" key="1">
    <citation type="journal article" date="2016" name="Environ. Microbiol.">
        <title>Genomic resolution of a cold subsurface aquifer community provides metabolic insights for novel microbes adapted to high CO concentrations.</title>
        <authorList>
            <person name="Probst A.J."/>
            <person name="Castelle C.J."/>
            <person name="Singh A."/>
            <person name="Brown C.T."/>
            <person name="Anantharaman K."/>
            <person name="Sharon I."/>
            <person name="Hug L.A."/>
            <person name="Burstein D."/>
            <person name="Emerson J.B."/>
            <person name="Thomas B.C."/>
            <person name="Banfield J.F."/>
        </authorList>
    </citation>
    <scope>NUCLEOTIDE SEQUENCE [LARGE SCALE GENOMIC DNA]</scope>
    <source>
        <strain evidence="14">CG2_30_40_21</strain>
    </source>
</reference>
<dbReference type="NCBIfam" id="NF009466">
    <property type="entry name" value="PRK12826.1-2"/>
    <property type="match status" value="1"/>
</dbReference>
<dbReference type="SMART" id="SM00822">
    <property type="entry name" value="PKS_KR"/>
    <property type="match status" value="1"/>
</dbReference>
<accession>A0A1J5EAT4</accession>
<dbReference type="PANTHER" id="PTHR42760">
    <property type="entry name" value="SHORT-CHAIN DEHYDROGENASES/REDUCTASES FAMILY MEMBER"/>
    <property type="match status" value="1"/>
</dbReference>
<evidence type="ECO:0000259" key="13">
    <source>
        <dbReference type="SMART" id="SM00822"/>
    </source>
</evidence>
<dbReference type="AlphaFoldDB" id="A0A1J5EAT4"/>
<dbReference type="SUPFAM" id="SSF51735">
    <property type="entry name" value="NAD(P)-binding Rossmann-fold domains"/>
    <property type="match status" value="1"/>
</dbReference>
<evidence type="ECO:0000256" key="1">
    <source>
        <dbReference type="ARBA" id="ARBA00005194"/>
    </source>
</evidence>
<feature type="binding site" evidence="11">
    <location>
        <position position="95"/>
    </location>
    <ligand>
        <name>NADP(+)</name>
        <dbReference type="ChEBI" id="CHEBI:58349"/>
    </ligand>
</feature>
<dbReference type="Pfam" id="PF13561">
    <property type="entry name" value="adh_short_C2"/>
    <property type="match status" value="1"/>
</dbReference>
<keyword evidence="6 11" id="KW-0521">NADP</keyword>
<dbReference type="InterPro" id="IPR011284">
    <property type="entry name" value="3oxo_ACP_reduc"/>
</dbReference>
<protein>
    <recommendedName>
        <fullName evidence="3 12">3-oxoacyl-[acyl-carrier-protein] reductase</fullName>
        <ecNumber evidence="3 12">1.1.1.100</ecNumber>
    </recommendedName>
</protein>
<evidence type="ECO:0000256" key="5">
    <source>
        <dbReference type="ARBA" id="ARBA00022832"/>
    </source>
</evidence>
<feature type="domain" description="Ketoreductase" evidence="13">
    <location>
        <begin position="11"/>
        <end position="191"/>
    </location>
</feature>
<gene>
    <name evidence="14" type="ORF">AUJ95_04615</name>
</gene>
<evidence type="ECO:0000256" key="2">
    <source>
        <dbReference type="ARBA" id="ARBA00006484"/>
    </source>
</evidence>
<dbReference type="EMBL" id="MNYI01000121">
    <property type="protein sequence ID" value="OIP40390.1"/>
    <property type="molecule type" value="Genomic_DNA"/>
</dbReference>
<dbReference type="InterPro" id="IPR002347">
    <property type="entry name" value="SDR_fam"/>
</dbReference>
<dbReference type="CDD" id="cd05333">
    <property type="entry name" value="BKR_SDR_c"/>
    <property type="match status" value="1"/>
</dbReference>
<keyword evidence="5 12" id="KW-0276">Fatty acid metabolism</keyword>
<evidence type="ECO:0000256" key="4">
    <source>
        <dbReference type="ARBA" id="ARBA00022516"/>
    </source>
</evidence>
<proteinExistence type="inferred from homology"/>
<dbReference type="UniPathway" id="UPA00094"/>
<evidence type="ECO:0000256" key="11">
    <source>
        <dbReference type="PIRSR" id="PIRSR611284-2"/>
    </source>
</evidence>
<evidence type="ECO:0000313" key="14">
    <source>
        <dbReference type="EMBL" id="OIP40390.1"/>
    </source>
</evidence>
<dbReference type="FunFam" id="3.40.50.720:FF:000037">
    <property type="entry name" value="3-oxoacyl-[acyl-carrier-protein] reductase FabG"/>
    <property type="match status" value="1"/>
</dbReference>
<evidence type="ECO:0000256" key="3">
    <source>
        <dbReference type="ARBA" id="ARBA00012948"/>
    </source>
</evidence>
<evidence type="ECO:0000256" key="12">
    <source>
        <dbReference type="RuleBase" id="RU366074"/>
    </source>
</evidence>
<feature type="binding site" evidence="11">
    <location>
        <begin position="17"/>
        <end position="20"/>
    </location>
    <ligand>
        <name>NADP(+)</name>
        <dbReference type="ChEBI" id="CHEBI:58349"/>
    </ligand>
</feature>
<dbReference type="GO" id="GO:0004316">
    <property type="term" value="F:3-oxoacyl-[acyl-carrier-protein] reductase (NADPH) activity"/>
    <property type="evidence" value="ECO:0007669"/>
    <property type="project" value="UniProtKB-UniRule"/>
</dbReference>
<keyword evidence="9 12" id="KW-0275">Fatty acid biosynthesis</keyword>
<dbReference type="PROSITE" id="PS00061">
    <property type="entry name" value="ADH_SHORT"/>
    <property type="match status" value="1"/>
</dbReference>
<evidence type="ECO:0000256" key="8">
    <source>
        <dbReference type="ARBA" id="ARBA00023098"/>
    </source>
</evidence>
<dbReference type="PRINTS" id="PR00081">
    <property type="entry name" value="GDHRDH"/>
</dbReference>
<dbReference type="STRING" id="1817895.AUJ95_04615"/>
<organism evidence="14 15">
    <name type="scientific">Candidatus Desantisbacteria bacterium CG2_30_40_21</name>
    <dbReference type="NCBI Taxonomy" id="1817895"/>
    <lineage>
        <taxon>Bacteria</taxon>
        <taxon>Candidatus Desantisiibacteriota</taxon>
    </lineage>
</organism>
<evidence type="ECO:0000313" key="15">
    <source>
        <dbReference type="Proteomes" id="UP000183085"/>
    </source>
</evidence>
<keyword evidence="7 12" id="KW-0560">Oxidoreductase</keyword>
<keyword evidence="4 12" id="KW-0444">Lipid biosynthesis</keyword>
<feature type="binding site" evidence="11">
    <location>
        <begin position="160"/>
        <end position="164"/>
    </location>
    <ligand>
        <name>NADP(+)</name>
        <dbReference type="ChEBI" id="CHEBI:58349"/>
    </ligand>
</feature>
<dbReference type="NCBIfam" id="TIGR01830">
    <property type="entry name" value="3oxo_ACP_reduc"/>
    <property type="match status" value="1"/>
</dbReference>
<sequence>MCCTNNELEGKVAIVTGSARGIGRTICETLGDMGTEIIVADVNIEQAQETAGQLGEMFHKDALPIEVDVSKIESVQAMIKKILDKFGKIDILVNNAGITKDGLLMRMKDEDWQRVIDINLTGTFNCTREVVRVMLKQRSGRIVNIASIIGIIGNVGQANYAASKAGIIGLTKSVAKEIASRGITVNAIAPGFIETDMTKVLAPEIREKLLANIPLGRLGTPQDVANTVAFLVSDAASFITGQVMVVDGGMVM</sequence>
<dbReference type="EC" id="1.1.1.100" evidence="3 12"/>
<dbReference type="Gene3D" id="3.40.50.720">
    <property type="entry name" value="NAD(P)-binding Rossmann-like Domain"/>
    <property type="match status" value="1"/>
</dbReference>
<comment type="function">
    <text evidence="12">Catalyzes the NADPH-dependent reduction of beta-ketoacyl-ACP substrates to beta-hydroxyacyl-ACP products, the first reductive step in the elongation cycle of fatty acid biosynthesis.</text>
</comment>
<dbReference type="PRINTS" id="PR00080">
    <property type="entry name" value="SDRFAMILY"/>
</dbReference>
<comment type="similarity">
    <text evidence="2 12">Belongs to the short-chain dehydrogenases/reductases (SDR) family.</text>
</comment>
<dbReference type="InterPro" id="IPR020904">
    <property type="entry name" value="Sc_DH/Rdtase_CS"/>
</dbReference>
<dbReference type="GO" id="GO:0051287">
    <property type="term" value="F:NAD binding"/>
    <property type="evidence" value="ECO:0007669"/>
    <property type="project" value="UniProtKB-UniRule"/>
</dbReference>
<evidence type="ECO:0000256" key="9">
    <source>
        <dbReference type="ARBA" id="ARBA00023160"/>
    </source>
</evidence>
<dbReference type="InterPro" id="IPR036291">
    <property type="entry name" value="NAD(P)-bd_dom_sf"/>
</dbReference>
<dbReference type="NCBIfam" id="NF005559">
    <property type="entry name" value="PRK07231.1"/>
    <property type="match status" value="1"/>
</dbReference>
<evidence type="ECO:0000256" key="7">
    <source>
        <dbReference type="ARBA" id="ARBA00023002"/>
    </source>
</evidence>
<comment type="catalytic activity">
    <reaction evidence="12">
        <text>a (3R)-hydroxyacyl-[ACP] + NADP(+) = a 3-oxoacyl-[ACP] + NADPH + H(+)</text>
        <dbReference type="Rhea" id="RHEA:17397"/>
        <dbReference type="Rhea" id="RHEA-COMP:9916"/>
        <dbReference type="Rhea" id="RHEA-COMP:9945"/>
        <dbReference type="ChEBI" id="CHEBI:15378"/>
        <dbReference type="ChEBI" id="CHEBI:57783"/>
        <dbReference type="ChEBI" id="CHEBI:58349"/>
        <dbReference type="ChEBI" id="CHEBI:78776"/>
        <dbReference type="ChEBI" id="CHEBI:78827"/>
        <dbReference type="EC" id="1.1.1.100"/>
    </reaction>
</comment>
<evidence type="ECO:0000256" key="6">
    <source>
        <dbReference type="ARBA" id="ARBA00022857"/>
    </source>
</evidence>